<comment type="caution">
    <text evidence="3">The sequence shown here is derived from an EMBL/GenBank/DDBJ whole genome shotgun (WGS) entry which is preliminary data.</text>
</comment>
<proteinExistence type="predicted"/>
<dbReference type="Proteomes" id="UP001190926">
    <property type="component" value="Unassembled WGS sequence"/>
</dbReference>
<evidence type="ECO:0000313" key="4">
    <source>
        <dbReference type="Proteomes" id="UP001190926"/>
    </source>
</evidence>
<dbReference type="PANTHER" id="PTHR31065">
    <property type="entry name" value="PLATZ TRANSCRIPTION FACTOR FAMILY PROTEIN"/>
    <property type="match status" value="1"/>
</dbReference>
<gene>
    <name evidence="3" type="ORF">C2S53_002383</name>
</gene>
<dbReference type="InterPro" id="IPR006734">
    <property type="entry name" value="PLATZ"/>
</dbReference>
<keyword evidence="1" id="KW-0862">Zinc</keyword>
<organism evidence="3 4">
    <name type="scientific">Perilla frutescens var. hirtella</name>
    <name type="common">Perilla citriodora</name>
    <name type="synonym">Perilla setoyensis</name>
    <dbReference type="NCBI Taxonomy" id="608512"/>
    <lineage>
        <taxon>Eukaryota</taxon>
        <taxon>Viridiplantae</taxon>
        <taxon>Streptophyta</taxon>
        <taxon>Embryophyta</taxon>
        <taxon>Tracheophyta</taxon>
        <taxon>Spermatophyta</taxon>
        <taxon>Magnoliopsida</taxon>
        <taxon>eudicotyledons</taxon>
        <taxon>Gunneridae</taxon>
        <taxon>Pentapetalae</taxon>
        <taxon>asterids</taxon>
        <taxon>lamiids</taxon>
        <taxon>Lamiales</taxon>
        <taxon>Lamiaceae</taxon>
        <taxon>Nepetoideae</taxon>
        <taxon>Elsholtzieae</taxon>
        <taxon>Perilla</taxon>
    </lineage>
</organism>
<dbReference type="GO" id="GO:0008270">
    <property type="term" value="F:zinc ion binding"/>
    <property type="evidence" value="ECO:0007669"/>
    <property type="project" value="UniProtKB-KW"/>
</dbReference>
<reference evidence="3 4" key="1">
    <citation type="journal article" date="2021" name="Nat. Commun.">
        <title>Incipient diploidization of the medicinal plant Perilla within 10,000 years.</title>
        <authorList>
            <person name="Zhang Y."/>
            <person name="Shen Q."/>
            <person name="Leng L."/>
            <person name="Zhang D."/>
            <person name="Chen S."/>
            <person name="Shi Y."/>
            <person name="Ning Z."/>
            <person name="Chen S."/>
        </authorList>
    </citation>
    <scope>NUCLEOTIDE SEQUENCE [LARGE SCALE GENOMIC DNA]</scope>
    <source>
        <strain evidence="4">cv. PC099</strain>
    </source>
</reference>
<protein>
    <recommendedName>
        <fullName evidence="2">B box-type domain-containing protein</fullName>
    </recommendedName>
</protein>
<evidence type="ECO:0000256" key="1">
    <source>
        <dbReference type="PROSITE-ProRule" id="PRU00024"/>
    </source>
</evidence>
<evidence type="ECO:0000259" key="2">
    <source>
        <dbReference type="PROSITE" id="PS50119"/>
    </source>
</evidence>
<name>A0AAD4JHA2_PERFH</name>
<dbReference type="Pfam" id="PF04640">
    <property type="entry name" value="PLATZ"/>
    <property type="match status" value="1"/>
</dbReference>
<feature type="domain" description="B box-type" evidence="2">
    <location>
        <begin position="24"/>
        <end position="62"/>
    </location>
</feature>
<dbReference type="InterPro" id="IPR000315">
    <property type="entry name" value="Znf_B-box"/>
</dbReference>
<accession>A0AAD4JHA2</accession>
<dbReference type="SUPFAM" id="SSF57845">
    <property type="entry name" value="B-box zinc-binding domain"/>
    <property type="match status" value="1"/>
</dbReference>
<dbReference type="PANTHER" id="PTHR31065:SF1">
    <property type="entry name" value="OS09G0116050 PROTEIN"/>
    <property type="match status" value="1"/>
</dbReference>
<keyword evidence="1" id="KW-0479">Metal-binding</keyword>
<dbReference type="PROSITE" id="PS50119">
    <property type="entry name" value="ZF_BBOX"/>
    <property type="match status" value="1"/>
</dbReference>
<evidence type="ECO:0000313" key="3">
    <source>
        <dbReference type="EMBL" id="KAH6833284.1"/>
    </source>
</evidence>
<sequence>MQSDNSEVPEWLYALLSEKFFNACIIHEDEKRNEKNIFCFDCCEGICPNCFVHHRSHRLLQIRRYMYNDVIRIREAQKLMDCAQVQFYKTNSAKVVFLNQRPPTRPCKNCSSFCVNCDKNLQESYIFCCLSCKLQHLLRTGSKLSNYLRNCDFPEPGLDDGQLTPDSVLELPGSVMSESGSSSGAAGLGECRGLLISATNEIMRKKRSNHLAGIRSAFRPACTPVSEAVMNRRKGTPHRSPFY</sequence>
<dbReference type="AlphaFoldDB" id="A0AAD4JHA2"/>
<keyword evidence="1" id="KW-0863">Zinc-finger</keyword>
<dbReference type="EMBL" id="SDAM02000058">
    <property type="protein sequence ID" value="KAH6833284.1"/>
    <property type="molecule type" value="Genomic_DNA"/>
</dbReference>
<keyword evidence="4" id="KW-1185">Reference proteome</keyword>